<evidence type="ECO:0000313" key="1">
    <source>
        <dbReference type="EMBL" id="APM39182.1"/>
    </source>
</evidence>
<evidence type="ECO:0000313" key="2">
    <source>
        <dbReference type="Proteomes" id="UP000184604"/>
    </source>
</evidence>
<dbReference type="InterPro" id="IPR018708">
    <property type="entry name" value="DUF2225"/>
</dbReference>
<proteinExistence type="predicted"/>
<dbReference type="EMBL" id="CP018335">
    <property type="protein sequence ID" value="APM39182.1"/>
    <property type="molecule type" value="Genomic_DNA"/>
</dbReference>
<dbReference type="OrthoDB" id="9780343at2"/>
<reference evidence="1 2" key="1">
    <citation type="submission" date="2016-12" db="EMBL/GenBank/DDBJ databases">
        <title>Complete genome sequence of Clostridium kluyveri JZZ isolated from the pit mud of a Chinese flavor liquor-making factory.</title>
        <authorList>
            <person name="Wang Y."/>
        </authorList>
    </citation>
    <scope>NUCLEOTIDE SEQUENCE [LARGE SCALE GENOMIC DNA]</scope>
    <source>
        <strain evidence="1 2">JZZ</strain>
    </source>
</reference>
<sequence>MEEGTNIFSGLEELGFTNADSIEVYKKYKEEKIVKETPKITEDMLLYDKEVTCPVCQHKFSVRTVKIAGYRMKKKESDFYIKYDIINPYFYDVWVCNMCGYASMKADFYKLRSFEIESIQKNITPKWRGRKYPTIYDINISLERYKLSLLNYVIIDSNSSKKAINCLKISWLYRELGDIKNEELFRKQALIGLKDAYLNEQLPVYGMNGFTILYLIGELNRRSSNYDEALRYLGEVITSKSANRKIKNLAIDQRDLIRETLKNNEENNTKDVVESKKKSGLFSKLFKQS</sequence>
<dbReference type="Pfam" id="PF09986">
    <property type="entry name" value="DUF2225"/>
    <property type="match status" value="1"/>
</dbReference>
<name>A0A1L5F880_CLOKL</name>
<organism evidence="1 2">
    <name type="scientific">Clostridium kluyveri</name>
    <dbReference type="NCBI Taxonomy" id="1534"/>
    <lineage>
        <taxon>Bacteria</taxon>
        <taxon>Bacillati</taxon>
        <taxon>Bacillota</taxon>
        <taxon>Clostridia</taxon>
        <taxon>Eubacteriales</taxon>
        <taxon>Clostridiaceae</taxon>
        <taxon>Clostridium</taxon>
    </lineage>
</organism>
<accession>A0A1L5F880</accession>
<dbReference type="AlphaFoldDB" id="A0A1L5F880"/>
<protein>
    <recommendedName>
        <fullName evidence="3">DUF2225 domain-containing protein</fullName>
    </recommendedName>
</protein>
<evidence type="ECO:0008006" key="3">
    <source>
        <dbReference type="Google" id="ProtNLM"/>
    </source>
</evidence>
<dbReference type="Proteomes" id="UP000184604">
    <property type="component" value="Chromosome"/>
</dbReference>
<gene>
    <name evidence="1" type="ORF">BS101_10715</name>
</gene>
<dbReference type="RefSeq" id="WP_073538817.1">
    <property type="nucleotide sequence ID" value="NZ_CP018335.1"/>
</dbReference>